<feature type="transmembrane region" description="Helical" evidence="5">
    <location>
        <begin position="122"/>
        <end position="139"/>
    </location>
</feature>
<reference evidence="6 7" key="1">
    <citation type="submission" date="2019-01" db="EMBL/GenBank/DDBJ databases">
        <title>Vagococcus silagei sp. nov. isolated from brewer's grain.</title>
        <authorList>
            <person name="Guu J.-R."/>
        </authorList>
    </citation>
    <scope>NUCLEOTIDE SEQUENCE [LARGE SCALE GENOMIC DNA]</scope>
    <source>
        <strain evidence="6 7">2B-2</strain>
    </source>
</reference>
<sequence>MKQTVHKVLKSKEWDIGWISIGILLVIISTVISAKGNITLTTVTSFVGSIVGMTVVLLLANQTGKFATGLGIVGALLDTFNNYKFGLSGMMLVGIYAFFLYLKGFLTMGKKIEVTKVTKANLYISGAIAIGGGLLLYFFGSSILPKDAPQWVILANILVFIVQVVSQYLMVDGKAIGWLGFCLINVINLFLQFYIFISGSNPTALIYLAMTFMFLLNSIKALVLWYGFGE</sequence>
<evidence type="ECO:0008006" key="8">
    <source>
        <dbReference type="Google" id="ProtNLM"/>
    </source>
</evidence>
<name>A0A4S3B5V1_9ENTE</name>
<feature type="transmembrane region" description="Helical" evidence="5">
    <location>
        <begin position="176"/>
        <end position="197"/>
    </location>
</feature>
<evidence type="ECO:0000256" key="3">
    <source>
        <dbReference type="ARBA" id="ARBA00022989"/>
    </source>
</evidence>
<evidence type="ECO:0000313" key="7">
    <source>
        <dbReference type="Proteomes" id="UP000310506"/>
    </source>
</evidence>
<evidence type="ECO:0000256" key="2">
    <source>
        <dbReference type="ARBA" id="ARBA00022692"/>
    </source>
</evidence>
<dbReference type="GO" id="GO:0016020">
    <property type="term" value="C:membrane"/>
    <property type="evidence" value="ECO:0007669"/>
    <property type="project" value="UniProtKB-SubCell"/>
</dbReference>
<dbReference type="RefSeq" id="WP_136135658.1">
    <property type="nucleotide sequence ID" value="NZ_SDGV01000001.1"/>
</dbReference>
<dbReference type="EMBL" id="SDGV01000001">
    <property type="protein sequence ID" value="THB62272.1"/>
    <property type="molecule type" value="Genomic_DNA"/>
</dbReference>
<keyword evidence="7" id="KW-1185">Reference proteome</keyword>
<dbReference type="Proteomes" id="UP000310506">
    <property type="component" value="Unassembled WGS sequence"/>
</dbReference>
<feature type="transmembrane region" description="Helical" evidence="5">
    <location>
        <begin position="204"/>
        <end position="228"/>
    </location>
</feature>
<keyword evidence="2 5" id="KW-0812">Transmembrane</keyword>
<evidence type="ECO:0000256" key="4">
    <source>
        <dbReference type="ARBA" id="ARBA00023136"/>
    </source>
</evidence>
<feature type="transmembrane region" description="Helical" evidence="5">
    <location>
        <begin position="16"/>
        <end position="34"/>
    </location>
</feature>
<dbReference type="Pfam" id="PF04973">
    <property type="entry name" value="NMN_transporter"/>
    <property type="match status" value="1"/>
</dbReference>
<evidence type="ECO:0000256" key="5">
    <source>
        <dbReference type="SAM" id="Phobius"/>
    </source>
</evidence>
<dbReference type="InterPro" id="IPR006419">
    <property type="entry name" value="NMN_transpt_PnuC"/>
</dbReference>
<dbReference type="AlphaFoldDB" id="A0A4S3B5V1"/>
<gene>
    <name evidence="6" type="ORF">ESZ54_00200</name>
</gene>
<keyword evidence="4 5" id="KW-0472">Membrane</keyword>
<feature type="transmembrane region" description="Helical" evidence="5">
    <location>
        <begin position="81"/>
        <end position="102"/>
    </location>
</feature>
<comment type="caution">
    <text evidence="6">The sequence shown here is derived from an EMBL/GenBank/DDBJ whole genome shotgun (WGS) entry which is preliminary data.</text>
</comment>
<dbReference type="OrthoDB" id="9791248at2"/>
<evidence type="ECO:0000256" key="1">
    <source>
        <dbReference type="ARBA" id="ARBA00004141"/>
    </source>
</evidence>
<organism evidence="6 7">
    <name type="scientific">Vagococcus silagei</name>
    <dbReference type="NCBI Taxonomy" id="2508885"/>
    <lineage>
        <taxon>Bacteria</taxon>
        <taxon>Bacillati</taxon>
        <taxon>Bacillota</taxon>
        <taxon>Bacilli</taxon>
        <taxon>Lactobacillales</taxon>
        <taxon>Enterococcaceae</taxon>
        <taxon>Vagococcus</taxon>
    </lineage>
</organism>
<comment type="subcellular location">
    <subcellularLocation>
        <location evidence="1">Membrane</location>
        <topology evidence="1">Multi-pass membrane protein</topology>
    </subcellularLocation>
</comment>
<keyword evidence="3 5" id="KW-1133">Transmembrane helix</keyword>
<proteinExistence type="predicted"/>
<accession>A0A4S3B5V1</accession>
<feature type="transmembrane region" description="Helical" evidence="5">
    <location>
        <begin position="40"/>
        <end position="60"/>
    </location>
</feature>
<evidence type="ECO:0000313" key="6">
    <source>
        <dbReference type="EMBL" id="THB62272.1"/>
    </source>
</evidence>
<protein>
    <recommendedName>
        <fullName evidence="8">Nicotinamide mononucleotide transporter</fullName>
    </recommendedName>
</protein>
<feature type="transmembrane region" description="Helical" evidence="5">
    <location>
        <begin position="151"/>
        <end position="170"/>
    </location>
</feature>
<dbReference type="GO" id="GO:0034257">
    <property type="term" value="F:nicotinamide riboside transmembrane transporter activity"/>
    <property type="evidence" value="ECO:0007669"/>
    <property type="project" value="InterPro"/>
</dbReference>